<gene>
    <name evidence="6" type="primary">map_59</name>
    <name evidence="6" type="ORF">SDC9_116439</name>
</gene>
<keyword evidence="4 6" id="KW-0378">Hydrolase</keyword>
<comment type="caution">
    <text evidence="6">The sequence shown here is derived from an EMBL/GenBank/DDBJ whole genome shotgun (WGS) entry which is preliminary data.</text>
</comment>
<keyword evidence="3" id="KW-0479">Metal-binding</keyword>
<dbReference type="CDD" id="cd01086">
    <property type="entry name" value="MetAP1"/>
    <property type="match status" value="1"/>
</dbReference>
<dbReference type="Gene3D" id="3.90.230.10">
    <property type="entry name" value="Creatinase/methionine aminopeptidase superfamily"/>
    <property type="match status" value="1"/>
</dbReference>
<dbReference type="GO" id="GO:0046872">
    <property type="term" value="F:metal ion binding"/>
    <property type="evidence" value="ECO:0007669"/>
    <property type="project" value="UniProtKB-KW"/>
</dbReference>
<evidence type="ECO:0000256" key="2">
    <source>
        <dbReference type="ARBA" id="ARBA00022670"/>
    </source>
</evidence>
<dbReference type="GO" id="GO:0005829">
    <property type="term" value="C:cytosol"/>
    <property type="evidence" value="ECO:0007669"/>
    <property type="project" value="TreeGrafter"/>
</dbReference>
<sequence length="256" mass="28366">MIKLKNAEEIELLRENALLVSRTLAEVGKHIKPGVTTLELDKIAETFIRDHGAEPAFLGYGGFPFTLCLSVNETVVHGFASDYRLKEGDIISVDCGTKMKGYYGDSAYTFPVGEISEENATLLRVTKESLFKGIEKAIVGNRMGDLSYAVQEHVESFGFSVVREMVGHGIGKKLHESPEVPNYGRRGDGKKLVEGMVICIEPMVNAGTRSVFLKEDGWTLNTADKKNSAHFELMVAVKRDRAEILSTFDFIEKNNN</sequence>
<dbReference type="PANTHER" id="PTHR43330">
    <property type="entry name" value="METHIONINE AMINOPEPTIDASE"/>
    <property type="match status" value="1"/>
</dbReference>
<feature type="domain" description="Peptidase M24" evidence="5">
    <location>
        <begin position="11"/>
        <end position="238"/>
    </location>
</feature>
<dbReference type="AlphaFoldDB" id="A0A645C6B9"/>
<dbReference type="PANTHER" id="PTHR43330:SF27">
    <property type="entry name" value="METHIONINE AMINOPEPTIDASE"/>
    <property type="match status" value="1"/>
</dbReference>
<dbReference type="InterPro" id="IPR000994">
    <property type="entry name" value="Pept_M24"/>
</dbReference>
<protein>
    <submittedName>
        <fullName evidence="6">Methionine aminopeptidase 1</fullName>
        <ecNumber evidence="6">3.4.11.18</ecNumber>
    </submittedName>
</protein>
<dbReference type="HAMAP" id="MF_01974">
    <property type="entry name" value="MetAP_1"/>
    <property type="match status" value="1"/>
</dbReference>
<dbReference type="NCBIfam" id="TIGR00500">
    <property type="entry name" value="met_pdase_I"/>
    <property type="match status" value="1"/>
</dbReference>
<evidence type="ECO:0000256" key="1">
    <source>
        <dbReference type="ARBA" id="ARBA00022438"/>
    </source>
</evidence>
<accession>A0A645C6B9</accession>
<evidence type="ECO:0000313" key="6">
    <source>
        <dbReference type="EMBL" id="MPM69494.1"/>
    </source>
</evidence>
<evidence type="ECO:0000256" key="4">
    <source>
        <dbReference type="ARBA" id="ARBA00022801"/>
    </source>
</evidence>
<dbReference type="PRINTS" id="PR00599">
    <property type="entry name" value="MAPEPTIDASE"/>
</dbReference>
<keyword evidence="1 6" id="KW-0031">Aminopeptidase</keyword>
<proteinExistence type="inferred from homology"/>
<evidence type="ECO:0000259" key="5">
    <source>
        <dbReference type="Pfam" id="PF00557"/>
    </source>
</evidence>
<reference evidence="6" key="1">
    <citation type="submission" date="2019-08" db="EMBL/GenBank/DDBJ databases">
        <authorList>
            <person name="Kucharzyk K."/>
            <person name="Murdoch R.W."/>
            <person name="Higgins S."/>
            <person name="Loffler F."/>
        </authorList>
    </citation>
    <scope>NUCLEOTIDE SEQUENCE</scope>
</reference>
<evidence type="ECO:0000256" key="3">
    <source>
        <dbReference type="ARBA" id="ARBA00022723"/>
    </source>
</evidence>
<dbReference type="GO" id="GO:0006508">
    <property type="term" value="P:proteolysis"/>
    <property type="evidence" value="ECO:0007669"/>
    <property type="project" value="UniProtKB-KW"/>
</dbReference>
<dbReference type="GO" id="GO:0070006">
    <property type="term" value="F:metalloaminopeptidase activity"/>
    <property type="evidence" value="ECO:0007669"/>
    <property type="project" value="InterPro"/>
</dbReference>
<dbReference type="InterPro" id="IPR001714">
    <property type="entry name" value="Pept_M24_MAP"/>
</dbReference>
<organism evidence="6">
    <name type="scientific">bioreactor metagenome</name>
    <dbReference type="NCBI Taxonomy" id="1076179"/>
    <lineage>
        <taxon>unclassified sequences</taxon>
        <taxon>metagenomes</taxon>
        <taxon>ecological metagenomes</taxon>
    </lineage>
</organism>
<dbReference type="EMBL" id="VSSQ01022909">
    <property type="protein sequence ID" value="MPM69494.1"/>
    <property type="molecule type" value="Genomic_DNA"/>
</dbReference>
<dbReference type="InterPro" id="IPR002467">
    <property type="entry name" value="Pept_M24A_MAP1"/>
</dbReference>
<dbReference type="PROSITE" id="PS00680">
    <property type="entry name" value="MAP_1"/>
    <property type="match status" value="1"/>
</dbReference>
<dbReference type="Pfam" id="PF00557">
    <property type="entry name" value="Peptidase_M24"/>
    <property type="match status" value="1"/>
</dbReference>
<keyword evidence="2" id="KW-0645">Protease</keyword>
<dbReference type="GO" id="GO:0004239">
    <property type="term" value="F:initiator methionyl aminopeptidase activity"/>
    <property type="evidence" value="ECO:0007669"/>
    <property type="project" value="UniProtKB-EC"/>
</dbReference>
<dbReference type="InterPro" id="IPR036005">
    <property type="entry name" value="Creatinase/aminopeptidase-like"/>
</dbReference>
<dbReference type="SUPFAM" id="SSF55920">
    <property type="entry name" value="Creatinase/aminopeptidase"/>
    <property type="match status" value="1"/>
</dbReference>
<dbReference type="EC" id="3.4.11.18" evidence="6"/>
<name>A0A645C6B9_9ZZZZ</name>